<dbReference type="GO" id="GO:0009231">
    <property type="term" value="P:riboflavin biosynthetic process"/>
    <property type="evidence" value="ECO:0007669"/>
    <property type="project" value="InterPro"/>
</dbReference>
<dbReference type="PANTHER" id="PTHR38011">
    <property type="entry name" value="DIHYDROFOLATE REDUCTASE FAMILY PROTEIN (AFU_ORTHOLOGUE AFUA_8G06820)"/>
    <property type="match status" value="1"/>
</dbReference>
<dbReference type="AlphaFoldDB" id="A0A3B0VMT5"/>
<dbReference type="Gene3D" id="3.40.430.10">
    <property type="entry name" value="Dihydrofolate Reductase, subunit A"/>
    <property type="match status" value="1"/>
</dbReference>
<dbReference type="SUPFAM" id="SSF53597">
    <property type="entry name" value="Dihydrofolate reductase-like"/>
    <property type="match status" value="1"/>
</dbReference>
<feature type="domain" description="Bacterial bifunctional deaminase-reductase C-terminal" evidence="4">
    <location>
        <begin position="7"/>
        <end position="221"/>
    </location>
</feature>
<name>A0A3B0VMT5_9ZZZZ</name>
<dbReference type="EMBL" id="UOEV01000074">
    <property type="protein sequence ID" value="VAW32944.1"/>
    <property type="molecule type" value="Genomic_DNA"/>
</dbReference>
<dbReference type="Pfam" id="PF01872">
    <property type="entry name" value="RibD_C"/>
    <property type="match status" value="1"/>
</dbReference>
<evidence type="ECO:0000256" key="2">
    <source>
        <dbReference type="ARBA" id="ARBA00022857"/>
    </source>
</evidence>
<dbReference type="InterPro" id="IPR024072">
    <property type="entry name" value="DHFR-like_dom_sf"/>
</dbReference>
<protein>
    <recommendedName>
        <fullName evidence="4">Bacterial bifunctional deaminase-reductase C-terminal domain-containing protein</fullName>
    </recommendedName>
</protein>
<dbReference type="GO" id="GO:0008703">
    <property type="term" value="F:5-amino-6-(5-phosphoribosylamino)uracil reductase activity"/>
    <property type="evidence" value="ECO:0007669"/>
    <property type="project" value="InterPro"/>
</dbReference>
<dbReference type="InterPro" id="IPR050765">
    <property type="entry name" value="Riboflavin_Biosynth_HTPR"/>
</dbReference>
<evidence type="ECO:0000256" key="3">
    <source>
        <dbReference type="ARBA" id="ARBA00023002"/>
    </source>
</evidence>
<evidence type="ECO:0000313" key="5">
    <source>
        <dbReference type="EMBL" id="VAW32944.1"/>
    </source>
</evidence>
<comment type="pathway">
    <text evidence="1">Cofactor biosynthesis; riboflavin biosynthesis.</text>
</comment>
<keyword evidence="2" id="KW-0521">NADP</keyword>
<evidence type="ECO:0000259" key="4">
    <source>
        <dbReference type="Pfam" id="PF01872"/>
    </source>
</evidence>
<keyword evidence="3" id="KW-0560">Oxidoreductase</keyword>
<organism evidence="5">
    <name type="scientific">hydrothermal vent metagenome</name>
    <dbReference type="NCBI Taxonomy" id="652676"/>
    <lineage>
        <taxon>unclassified sequences</taxon>
        <taxon>metagenomes</taxon>
        <taxon>ecological metagenomes</taxon>
    </lineage>
</organism>
<accession>A0A3B0VMT5</accession>
<evidence type="ECO:0000256" key="1">
    <source>
        <dbReference type="ARBA" id="ARBA00005104"/>
    </source>
</evidence>
<sequence>MKRPETTLFMLMSVDGKISTGDTDVMDVDTDYPKISGLEEGLQQYYDLEQDTDLFSLNTGRVFAKIGINERTDDPEKLPVSFVVIDNEPHLTTQGVTYLAKKAKNLIIVTTNKNHPAIPSKKDFENISIFEYDKNIDFEDLFTKLKEECGAEKLTIQSGGTLNATLVRKGLVNRIVIVVAPALVGGKDTSTLMDGESLHTPEELNKIKTLELVHAKPLENSYLLLEYRVKK</sequence>
<proteinExistence type="predicted"/>
<dbReference type="InterPro" id="IPR002734">
    <property type="entry name" value="RibDG_C"/>
</dbReference>
<gene>
    <name evidence="5" type="ORF">MNBD_CPR01-367</name>
</gene>
<dbReference type="PANTHER" id="PTHR38011:SF7">
    <property type="entry name" value="2,5-DIAMINO-6-RIBOSYLAMINO-4(3H)-PYRIMIDINONE 5'-PHOSPHATE REDUCTASE"/>
    <property type="match status" value="1"/>
</dbReference>
<reference evidence="5" key="1">
    <citation type="submission" date="2018-06" db="EMBL/GenBank/DDBJ databases">
        <authorList>
            <person name="Zhirakovskaya E."/>
        </authorList>
    </citation>
    <scope>NUCLEOTIDE SEQUENCE</scope>
</reference>